<evidence type="ECO:0000256" key="3">
    <source>
        <dbReference type="SAM" id="MobiDB-lite"/>
    </source>
</evidence>
<feature type="domain" description="Cation-transporting P-type ATPase N-terminal" evidence="5">
    <location>
        <begin position="39"/>
        <end position="120"/>
    </location>
</feature>
<dbReference type="GO" id="GO:0036376">
    <property type="term" value="P:sodium ion export across plasma membrane"/>
    <property type="evidence" value="ECO:0007669"/>
    <property type="project" value="TreeGrafter"/>
</dbReference>
<reference evidence="6 7" key="1">
    <citation type="submission" date="2020-02" db="EMBL/GenBank/DDBJ databases">
        <title>Draft genome sequence of Haematococcus lacustris strain NIES-144.</title>
        <authorList>
            <person name="Morimoto D."/>
            <person name="Nakagawa S."/>
            <person name="Yoshida T."/>
            <person name="Sawayama S."/>
        </authorList>
    </citation>
    <scope>NUCLEOTIDE SEQUENCE [LARGE SCALE GENOMIC DNA]</scope>
    <source>
        <strain evidence="6 7">NIES-144</strain>
    </source>
</reference>
<keyword evidence="4" id="KW-1133">Transmembrane helix</keyword>
<dbReference type="GO" id="GO:1902600">
    <property type="term" value="P:proton transmembrane transport"/>
    <property type="evidence" value="ECO:0007669"/>
    <property type="project" value="TreeGrafter"/>
</dbReference>
<comment type="subcellular location">
    <subcellularLocation>
        <location evidence="1">Cell membrane</location>
        <topology evidence="1">Multi-pass membrane protein</topology>
    </subcellularLocation>
</comment>
<feature type="region of interest" description="Disordered" evidence="3">
    <location>
        <begin position="1"/>
        <end position="26"/>
    </location>
</feature>
<dbReference type="GO" id="GO:1990573">
    <property type="term" value="P:potassium ion import across plasma membrane"/>
    <property type="evidence" value="ECO:0007669"/>
    <property type="project" value="TreeGrafter"/>
</dbReference>
<dbReference type="GO" id="GO:0006883">
    <property type="term" value="P:intracellular sodium ion homeostasis"/>
    <property type="evidence" value="ECO:0007669"/>
    <property type="project" value="TreeGrafter"/>
</dbReference>
<evidence type="ECO:0000259" key="5">
    <source>
        <dbReference type="SMART" id="SM00831"/>
    </source>
</evidence>
<evidence type="ECO:0000256" key="4">
    <source>
        <dbReference type="SAM" id="Phobius"/>
    </source>
</evidence>
<keyword evidence="2" id="KW-1003">Cell membrane</keyword>
<dbReference type="SUPFAM" id="SSF81665">
    <property type="entry name" value="Calcium ATPase, transmembrane domain M"/>
    <property type="match status" value="1"/>
</dbReference>
<dbReference type="InterPro" id="IPR050510">
    <property type="entry name" value="Cation_transp_ATPase_P-type"/>
</dbReference>
<dbReference type="SMART" id="SM00831">
    <property type="entry name" value="Cation_ATPase_N"/>
    <property type="match status" value="1"/>
</dbReference>
<dbReference type="PANTHER" id="PTHR43294">
    <property type="entry name" value="SODIUM/POTASSIUM-TRANSPORTING ATPASE SUBUNIT ALPHA"/>
    <property type="match status" value="1"/>
</dbReference>
<proteinExistence type="predicted"/>
<feature type="transmembrane region" description="Helical" evidence="4">
    <location>
        <begin position="100"/>
        <end position="121"/>
    </location>
</feature>
<comment type="caution">
    <text evidence="6">The sequence shown here is derived from an EMBL/GenBank/DDBJ whole genome shotgun (WGS) entry which is preliminary data.</text>
</comment>
<dbReference type="Gene3D" id="2.70.150.10">
    <property type="entry name" value="Calcium-transporting ATPase, cytoplasmic transduction domain A"/>
    <property type="match status" value="1"/>
</dbReference>
<sequence>MGKDAGTAALVPEQKLSKTAEKNAAAEAKAKRARTYDADEHLMSPSEVAARYGTQVDLQSPAHSAGLTAAQVEAQRAQHGFNRLTPPKELPEIVKFLKQFINPLMLLLLVAGVLCFMAYGLQASGQQAVAGPSACLLGWG</sequence>
<dbReference type="Proteomes" id="UP000485058">
    <property type="component" value="Unassembled WGS sequence"/>
</dbReference>
<keyword evidence="4" id="KW-0472">Membrane</keyword>
<dbReference type="Pfam" id="PF00690">
    <property type="entry name" value="Cation_ATPase_N"/>
    <property type="match status" value="1"/>
</dbReference>
<name>A0A699YWT6_HAELA</name>
<dbReference type="InterPro" id="IPR004014">
    <property type="entry name" value="ATPase_P-typ_cation-transptr_N"/>
</dbReference>
<dbReference type="AlphaFoldDB" id="A0A699YWT6"/>
<dbReference type="GO" id="GO:0030007">
    <property type="term" value="P:intracellular potassium ion homeostasis"/>
    <property type="evidence" value="ECO:0007669"/>
    <property type="project" value="TreeGrafter"/>
</dbReference>
<evidence type="ECO:0000256" key="2">
    <source>
        <dbReference type="ARBA" id="ARBA00022475"/>
    </source>
</evidence>
<dbReference type="GO" id="GO:0005886">
    <property type="term" value="C:plasma membrane"/>
    <property type="evidence" value="ECO:0007669"/>
    <property type="project" value="UniProtKB-SubCell"/>
</dbReference>
<dbReference type="PANTHER" id="PTHR43294:SF21">
    <property type="entry name" value="CATION TRANSPORTING ATPASE"/>
    <property type="match status" value="1"/>
</dbReference>
<keyword evidence="4" id="KW-0812">Transmembrane</keyword>
<evidence type="ECO:0000256" key="1">
    <source>
        <dbReference type="ARBA" id="ARBA00004651"/>
    </source>
</evidence>
<dbReference type="EMBL" id="BLLF01000755">
    <property type="protein sequence ID" value="GFH14693.1"/>
    <property type="molecule type" value="Genomic_DNA"/>
</dbReference>
<dbReference type="Gene3D" id="1.20.1110.10">
    <property type="entry name" value="Calcium-transporting ATPase, transmembrane domain"/>
    <property type="match status" value="1"/>
</dbReference>
<evidence type="ECO:0000313" key="7">
    <source>
        <dbReference type="Proteomes" id="UP000485058"/>
    </source>
</evidence>
<organism evidence="6 7">
    <name type="scientific">Haematococcus lacustris</name>
    <name type="common">Green alga</name>
    <name type="synonym">Haematococcus pluvialis</name>
    <dbReference type="NCBI Taxonomy" id="44745"/>
    <lineage>
        <taxon>Eukaryota</taxon>
        <taxon>Viridiplantae</taxon>
        <taxon>Chlorophyta</taxon>
        <taxon>core chlorophytes</taxon>
        <taxon>Chlorophyceae</taxon>
        <taxon>CS clade</taxon>
        <taxon>Chlamydomonadales</taxon>
        <taxon>Haematococcaceae</taxon>
        <taxon>Haematococcus</taxon>
    </lineage>
</organism>
<dbReference type="GO" id="GO:0005391">
    <property type="term" value="F:P-type sodium:potassium-exchanging transporter activity"/>
    <property type="evidence" value="ECO:0007669"/>
    <property type="project" value="TreeGrafter"/>
</dbReference>
<evidence type="ECO:0000313" key="6">
    <source>
        <dbReference type="EMBL" id="GFH14693.1"/>
    </source>
</evidence>
<accession>A0A699YWT6</accession>
<protein>
    <submittedName>
        <fullName evidence="6">p-type atpase</fullName>
    </submittedName>
</protein>
<keyword evidence="7" id="KW-1185">Reference proteome</keyword>
<gene>
    <name evidence="6" type="ORF">HaLaN_10799</name>
</gene>
<dbReference type="InterPro" id="IPR023298">
    <property type="entry name" value="ATPase_P-typ_TM_dom_sf"/>
</dbReference>